<dbReference type="Proteomes" id="UP000308092">
    <property type="component" value="Unassembled WGS sequence"/>
</dbReference>
<dbReference type="InterPro" id="IPR000250">
    <property type="entry name" value="Peptidase_G1"/>
</dbReference>
<evidence type="ECO:0000313" key="5">
    <source>
        <dbReference type="Proteomes" id="UP000308092"/>
    </source>
</evidence>
<dbReference type="Pfam" id="PF01828">
    <property type="entry name" value="Peptidase_A4"/>
    <property type="match status" value="1"/>
</dbReference>
<dbReference type="OrthoDB" id="2862635at2759"/>
<sequence length="280" mass="30560">MNLLLLLFTAVLHLGTALEAPPSSNSLTNKIHHLRSQRRSKPLQNIETIPLPLLAVTDNITPEFQGKYYSTNWAGAVIKNPPPSATYTYISATIAVPTPTPTDNSTYQAAPAWVGIDGATHIAAIPQTGVDLYVVDGKPYTDAWYEWYPNIALYYDEFEVNPGDVIVTSVNVTASNRGVCMVENRNTGEIVSKTLLAPKSTATLAGMNAEWVVEDFHSGGNPVPFVKFDRVWFEGCATYADGDKYGLGNATVYELMQDNVMIADVRVVDADKMVVTHFAA</sequence>
<dbReference type="STRING" id="1220188.A0A4S3J538"/>
<dbReference type="Gene3D" id="2.60.120.700">
    <property type="entry name" value="Peptidase G1"/>
    <property type="match status" value="1"/>
</dbReference>
<evidence type="ECO:0000313" key="3">
    <source>
        <dbReference type="EMBL" id="KAA8641657.1"/>
    </source>
</evidence>
<evidence type="ECO:0000256" key="1">
    <source>
        <dbReference type="PIRSR" id="PIRSR600250-50"/>
    </source>
</evidence>
<keyword evidence="5" id="KW-1185">Reference proteome</keyword>
<organism evidence="4 5">
    <name type="scientific">Aspergillus tanneri</name>
    <dbReference type="NCBI Taxonomy" id="1220188"/>
    <lineage>
        <taxon>Eukaryota</taxon>
        <taxon>Fungi</taxon>
        <taxon>Dikarya</taxon>
        <taxon>Ascomycota</taxon>
        <taxon>Pezizomycotina</taxon>
        <taxon>Eurotiomycetes</taxon>
        <taxon>Eurotiomycetidae</taxon>
        <taxon>Eurotiales</taxon>
        <taxon>Aspergillaceae</taxon>
        <taxon>Aspergillus</taxon>
        <taxon>Aspergillus subgen. Circumdati</taxon>
    </lineage>
</organism>
<dbReference type="GO" id="GO:0070007">
    <property type="term" value="F:glutamic-type endopeptidase activity"/>
    <property type="evidence" value="ECO:0007669"/>
    <property type="project" value="InterPro"/>
</dbReference>
<dbReference type="GO" id="GO:0006508">
    <property type="term" value="P:proteolysis"/>
    <property type="evidence" value="ECO:0007669"/>
    <property type="project" value="InterPro"/>
</dbReference>
<dbReference type="PANTHER" id="PTHR37536:SF1">
    <property type="entry name" value="ASPERGILLOPEPSIN, PUTAITVE (AFU_ORTHOLOGUE AFUA_7G01200)"/>
    <property type="match status" value="1"/>
</dbReference>
<gene>
    <name evidence="3" type="ORF">ATNIH1004_011793</name>
    <name evidence="4" type="ORF">EYZ11_012640</name>
</gene>
<feature type="chain" id="PRO_5036122068" description="Concanavalin A-like lectin/glucanase" evidence="2">
    <location>
        <begin position="18"/>
        <end position="280"/>
    </location>
</feature>
<dbReference type="EMBL" id="SOSA01000996">
    <property type="protein sequence ID" value="THC87911.1"/>
    <property type="molecule type" value="Genomic_DNA"/>
</dbReference>
<name>A0A4S3J538_9EURO</name>
<dbReference type="PRINTS" id="PR00977">
    <property type="entry name" value="SCYTLDPTASE"/>
</dbReference>
<reference evidence="3 6" key="2">
    <citation type="submission" date="2019-08" db="EMBL/GenBank/DDBJ databases">
        <title>The genome sequence of a newly discovered highly antifungal drug resistant Aspergillus species, Aspergillus tanneri NIH 1004.</title>
        <authorList>
            <person name="Mounaud S."/>
            <person name="Singh I."/>
            <person name="Joardar V."/>
            <person name="Pakala S."/>
            <person name="Pakala S."/>
            <person name="Venepally P."/>
            <person name="Chung J.K."/>
            <person name="Losada L."/>
            <person name="Nierman W.C."/>
        </authorList>
    </citation>
    <scope>NUCLEOTIDE SEQUENCE [LARGE SCALE GENOMIC DNA]</scope>
    <source>
        <strain evidence="3 6">NIH1004</strain>
    </source>
</reference>
<dbReference type="CDD" id="cd13426">
    <property type="entry name" value="Peptidase_G1"/>
    <property type="match status" value="1"/>
</dbReference>
<feature type="active site" description="Proton acceptor" evidence="1">
    <location>
        <position position="214"/>
    </location>
</feature>
<protein>
    <recommendedName>
        <fullName evidence="7">Concanavalin A-like lectin/glucanase</fullName>
    </recommendedName>
</protein>
<dbReference type="EMBL" id="QUQM01000009">
    <property type="protein sequence ID" value="KAA8641657.1"/>
    <property type="molecule type" value="Genomic_DNA"/>
</dbReference>
<comment type="caution">
    <text evidence="4">The sequence shown here is derived from an EMBL/GenBank/DDBJ whole genome shotgun (WGS) entry which is preliminary data.</text>
</comment>
<evidence type="ECO:0000313" key="6">
    <source>
        <dbReference type="Proteomes" id="UP000324241"/>
    </source>
</evidence>
<reference evidence="4 5" key="1">
    <citation type="submission" date="2019-03" db="EMBL/GenBank/DDBJ databases">
        <title>The genome sequence of a newly discovered highly antifungal drug resistant Aspergillus species, Aspergillus tanneri NIH 1004.</title>
        <authorList>
            <person name="Mounaud S."/>
            <person name="Singh I."/>
            <person name="Joardar V."/>
            <person name="Pakala S."/>
            <person name="Pakala S."/>
            <person name="Venepally P."/>
            <person name="Hoover J."/>
            <person name="Nierman W."/>
            <person name="Chung J."/>
            <person name="Losada L."/>
        </authorList>
    </citation>
    <scope>NUCLEOTIDE SEQUENCE [LARGE SCALE GENOMIC DNA]</scope>
    <source>
        <strain evidence="4 5">NIH1004</strain>
    </source>
</reference>
<dbReference type="GeneID" id="54334494"/>
<accession>A0A4S3J538</accession>
<evidence type="ECO:0000256" key="2">
    <source>
        <dbReference type="SAM" id="SignalP"/>
    </source>
</evidence>
<dbReference type="Proteomes" id="UP000324241">
    <property type="component" value="Unassembled WGS sequence"/>
</dbReference>
<dbReference type="InterPro" id="IPR013320">
    <property type="entry name" value="ConA-like_dom_sf"/>
</dbReference>
<dbReference type="SUPFAM" id="SSF49899">
    <property type="entry name" value="Concanavalin A-like lectins/glucanases"/>
    <property type="match status" value="1"/>
</dbReference>
<dbReference type="AlphaFoldDB" id="A0A4S3J538"/>
<evidence type="ECO:0008006" key="7">
    <source>
        <dbReference type="Google" id="ProtNLM"/>
    </source>
</evidence>
<keyword evidence="2" id="KW-0732">Signal</keyword>
<evidence type="ECO:0000313" key="4">
    <source>
        <dbReference type="EMBL" id="THC87911.1"/>
    </source>
</evidence>
<dbReference type="InterPro" id="IPR038656">
    <property type="entry name" value="Peptidase_G1_sf"/>
</dbReference>
<proteinExistence type="predicted"/>
<feature type="signal peptide" evidence="2">
    <location>
        <begin position="1"/>
        <end position="17"/>
    </location>
</feature>
<dbReference type="PANTHER" id="PTHR37536">
    <property type="entry name" value="PUTATIVE (AFU_ORTHOLOGUE AFUA_3G02970)-RELATED"/>
    <property type="match status" value="1"/>
</dbReference>
<dbReference type="RefSeq" id="XP_033421019.1">
    <property type="nucleotide sequence ID" value="XM_033576355.1"/>
</dbReference>
<dbReference type="VEuPathDB" id="FungiDB:EYZ11_012640"/>